<dbReference type="Proteomes" id="UP000006882">
    <property type="component" value="Chromosome G8"/>
</dbReference>
<dbReference type="Gramene" id="ONH90373">
    <property type="protein sequence ID" value="ONH90373"/>
    <property type="gene ID" value="PRUPE_8G050500"/>
</dbReference>
<organism evidence="1 2">
    <name type="scientific">Prunus persica</name>
    <name type="common">Peach</name>
    <name type="synonym">Amygdalus persica</name>
    <dbReference type="NCBI Taxonomy" id="3760"/>
    <lineage>
        <taxon>Eukaryota</taxon>
        <taxon>Viridiplantae</taxon>
        <taxon>Streptophyta</taxon>
        <taxon>Embryophyta</taxon>
        <taxon>Tracheophyta</taxon>
        <taxon>Spermatophyta</taxon>
        <taxon>Magnoliopsida</taxon>
        <taxon>eudicotyledons</taxon>
        <taxon>Gunneridae</taxon>
        <taxon>Pentapetalae</taxon>
        <taxon>rosids</taxon>
        <taxon>fabids</taxon>
        <taxon>Rosales</taxon>
        <taxon>Rosaceae</taxon>
        <taxon>Amygdaloideae</taxon>
        <taxon>Amygdaleae</taxon>
        <taxon>Prunus</taxon>
    </lineage>
</organism>
<dbReference type="EMBL" id="CM007658">
    <property type="protein sequence ID" value="ONH90373.1"/>
    <property type="molecule type" value="Genomic_DNA"/>
</dbReference>
<accession>A0A251MTD9</accession>
<protein>
    <submittedName>
        <fullName evidence="1">Uncharacterized protein</fullName>
    </submittedName>
</protein>
<keyword evidence="2" id="KW-1185">Reference proteome</keyword>
<gene>
    <name evidence="1" type="ORF">PRUPE_8G050500</name>
</gene>
<dbReference type="AlphaFoldDB" id="A0A251MTD9"/>
<name>A0A251MTD9_PRUPE</name>
<evidence type="ECO:0000313" key="2">
    <source>
        <dbReference type="Proteomes" id="UP000006882"/>
    </source>
</evidence>
<sequence>MTKRIYLTPRGQLPRHTVPTPQSLTATTKHLLQNTAPHLITLCHVDLCVEYYHGRFVIEFCPQERWAPLGACWD</sequence>
<proteinExistence type="predicted"/>
<reference evidence="1 2" key="1">
    <citation type="journal article" date="2013" name="Nat. Genet.">
        <title>The high-quality draft genome of peach (Prunus persica) identifies unique patterns of genetic diversity, domestication and genome evolution.</title>
        <authorList>
            <consortium name="International Peach Genome Initiative"/>
            <person name="Verde I."/>
            <person name="Abbott A.G."/>
            <person name="Scalabrin S."/>
            <person name="Jung S."/>
            <person name="Shu S."/>
            <person name="Marroni F."/>
            <person name="Zhebentyayeva T."/>
            <person name="Dettori M.T."/>
            <person name="Grimwood J."/>
            <person name="Cattonaro F."/>
            <person name="Zuccolo A."/>
            <person name="Rossini L."/>
            <person name="Jenkins J."/>
            <person name="Vendramin E."/>
            <person name="Meisel L.A."/>
            <person name="Decroocq V."/>
            <person name="Sosinski B."/>
            <person name="Prochnik S."/>
            <person name="Mitros T."/>
            <person name="Policriti A."/>
            <person name="Cipriani G."/>
            <person name="Dondini L."/>
            <person name="Ficklin S."/>
            <person name="Goodstein D.M."/>
            <person name="Xuan P."/>
            <person name="Del Fabbro C."/>
            <person name="Aramini V."/>
            <person name="Copetti D."/>
            <person name="Gonzalez S."/>
            <person name="Horner D.S."/>
            <person name="Falchi R."/>
            <person name="Lucas S."/>
            <person name="Mica E."/>
            <person name="Maldonado J."/>
            <person name="Lazzari B."/>
            <person name="Bielenberg D."/>
            <person name="Pirona R."/>
            <person name="Miculan M."/>
            <person name="Barakat A."/>
            <person name="Testolin R."/>
            <person name="Stella A."/>
            <person name="Tartarini S."/>
            <person name="Tonutti P."/>
            <person name="Arus P."/>
            <person name="Orellana A."/>
            <person name="Wells C."/>
            <person name="Main D."/>
            <person name="Vizzotto G."/>
            <person name="Silva H."/>
            <person name="Salamini F."/>
            <person name="Schmutz J."/>
            <person name="Morgante M."/>
            <person name="Rokhsar D.S."/>
        </authorList>
    </citation>
    <scope>NUCLEOTIDE SEQUENCE [LARGE SCALE GENOMIC DNA]</scope>
    <source>
        <strain evidence="2">cv. Nemared</strain>
    </source>
</reference>
<evidence type="ECO:0000313" key="1">
    <source>
        <dbReference type="EMBL" id="ONH90373.1"/>
    </source>
</evidence>